<evidence type="ECO:0000256" key="7">
    <source>
        <dbReference type="ARBA" id="ARBA00022840"/>
    </source>
</evidence>
<gene>
    <name evidence="10" type="ORF">D4A81_08265</name>
</gene>
<name>A0A385Q0F1_9FIRM</name>
<evidence type="ECO:0000256" key="6">
    <source>
        <dbReference type="ARBA" id="ARBA00022839"/>
    </source>
</evidence>
<dbReference type="GO" id="GO:0005524">
    <property type="term" value="F:ATP binding"/>
    <property type="evidence" value="ECO:0007669"/>
    <property type="project" value="UniProtKB-KW"/>
</dbReference>
<organism evidence="10 11">
    <name type="scientific">Lachnoanaerobaculum umeaense</name>
    <dbReference type="NCBI Taxonomy" id="617123"/>
    <lineage>
        <taxon>Bacteria</taxon>
        <taxon>Bacillati</taxon>
        <taxon>Bacillota</taxon>
        <taxon>Clostridia</taxon>
        <taxon>Lachnospirales</taxon>
        <taxon>Lachnospiraceae</taxon>
        <taxon>Lachnoanaerobaculum</taxon>
    </lineage>
</organism>
<evidence type="ECO:0000313" key="11">
    <source>
        <dbReference type="Proteomes" id="UP000265562"/>
    </source>
</evidence>
<dbReference type="EMBL" id="CP032364">
    <property type="protein sequence ID" value="AYA99931.1"/>
    <property type="molecule type" value="Genomic_DNA"/>
</dbReference>
<dbReference type="InterPro" id="IPR027417">
    <property type="entry name" value="P-loop_NTPase"/>
</dbReference>
<keyword evidence="8" id="KW-0238">DNA-binding</keyword>
<dbReference type="GO" id="GO:0006310">
    <property type="term" value="P:DNA recombination"/>
    <property type="evidence" value="ECO:0007669"/>
    <property type="project" value="TreeGrafter"/>
</dbReference>
<dbReference type="Proteomes" id="UP000265562">
    <property type="component" value="Chromosome"/>
</dbReference>
<keyword evidence="1" id="KW-0540">Nuclease</keyword>
<keyword evidence="4" id="KW-0378">Hydrolase</keyword>
<dbReference type="GO" id="GO:0004386">
    <property type="term" value="F:helicase activity"/>
    <property type="evidence" value="ECO:0007669"/>
    <property type="project" value="UniProtKB-KW"/>
</dbReference>
<dbReference type="RefSeq" id="WP_111524340.1">
    <property type="nucleotide sequence ID" value="NZ_CP032364.1"/>
</dbReference>
<dbReference type="Gene3D" id="3.90.320.10">
    <property type="match status" value="1"/>
</dbReference>
<evidence type="ECO:0000256" key="3">
    <source>
        <dbReference type="ARBA" id="ARBA00022763"/>
    </source>
</evidence>
<dbReference type="KEGG" id="lua:D4A81_08265"/>
<dbReference type="InterPro" id="IPR038726">
    <property type="entry name" value="PDDEXK_AddAB-type"/>
</dbReference>
<protein>
    <submittedName>
        <fullName evidence="10">Helicase</fullName>
    </submittedName>
</protein>
<dbReference type="Pfam" id="PF21445">
    <property type="entry name" value="ADDB_N"/>
    <property type="match status" value="1"/>
</dbReference>
<keyword evidence="7" id="KW-0067">ATP-binding</keyword>
<sequence>MGYRFYFGASGAGKTYRAFNDIIDEAIENRDKRYFIIIPEQFTMQTQKDIVQMHPNHASNNIDVLSFNRLAYRIFEELDIENPKLLDELDKALILRRIANQVELKAWKKQFQKAGFIDNIKSLISEFMQYDISDEFIKEQQENKDVNTLLKIKLEDIYKLKKGFGDYIKGKYFTNEQILDILNENITNSELLKGATILFDGYTGFTPVQNRIVENLMKVADEVRFSITLGKGVNPDIKLSESDLFFISTKMISQINDMAKKYDIKRLPDINLNIGENTRFKDSKELAFFEEHFLRYDGKKEKEVSDIEINYCMNPLDEIDFVSNKILKLVKDEGYRYRDIAIIYGDLEGVADSLVNRFHQLEIPYYLDEKMDINNNELVEFINACIALISENFSYDAVNRYIRLGLLDFDYRKVSLLDNYLLETGTRGYKRLHNDFTYLPKSFTEAELEEINEFRKFALEKISPLYIAIGKSRINIKDVCDAFRKIFEDELIEEKLELVRNELESRNDIKRVREYEGVLEKVLSLFERLELILEGESISKKELTDLLRTGFEEIKLGMIPDRVDRVVIGDLKRTRLGSIKAMFVCGANDGCLPTVKDGGGLINDREKRDLKSIGFNLSDTVREDLYTGRFYLYQVLTKPSNKLFISLTGMDFEGKTRRPSILINMIKSIFPNIEIKNKEDSEIYSKFEAEEYLTENLRRLRAKENIDEDFLRYVATFFDKDFIRKLTSSAMYIYHDSGIGESAARELFGEELRVSVTRLENYNACPFEHFISYGLGVEERQIHSFKASDIGTLVHEMLEKCFKYAKFKGRTIADMEEKELYALVDDAIKESMASDKNSIFVESKKSMYQLEKIVRMTKLTMMVLAKQLAAGNFVPFDFERYFGENDNLKALNIDLKNDAKMYLRGKIDRVDTCDVDGKTLVKIIDYKTGSMKWEIDMPYYGRALQLVIYLDAVIEQLAKDGREVLPAAFFYYHIDSPFLTRDEAKNENSILNKLKPSGIVNTDLSIIKNLDRRFETESDVIPVALKKDGNFSKYSTVASTDRINLLRSYVRQKAKDTAENILNGEIGIRPSLRKGISRCDYCPYSAICGFDEGIEGFSYNSLAKIKDIDVWEKMESERNVD</sequence>
<evidence type="ECO:0000256" key="8">
    <source>
        <dbReference type="ARBA" id="ARBA00023125"/>
    </source>
</evidence>
<dbReference type="SUPFAM" id="SSF52540">
    <property type="entry name" value="P-loop containing nucleoside triphosphate hydrolases"/>
    <property type="match status" value="1"/>
</dbReference>
<dbReference type="SUPFAM" id="SSF52980">
    <property type="entry name" value="Restriction endonuclease-like"/>
    <property type="match status" value="1"/>
</dbReference>
<dbReference type="GO" id="GO:0003677">
    <property type="term" value="F:DNA binding"/>
    <property type="evidence" value="ECO:0007669"/>
    <property type="project" value="UniProtKB-KW"/>
</dbReference>
<dbReference type="InterPro" id="IPR011604">
    <property type="entry name" value="PDDEXK-like_dom_sf"/>
</dbReference>
<dbReference type="GO" id="GO:0006281">
    <property type="term" value="P:DNA repair"/>
    <property type="evidence" value="ECO:0007669"/>
    <property type="project" value="UniProtKB-KW"/>
</dbReference>
<dbReference type="PANTHER" id="PTHR30591:SF1">
    <property type="entry name" value="RECBCD ENZYME SUBUNIT RECC"/>
    <property type="match status" value="1"/>
</dbReference>
<proteinExistence type="predicted"/>
<dbReference type="InterPro" id="IPR011335">
    <property type="entry name" value="Restrct_endonuc-II-like"/>
</dbReference>
<dbReference type="Pfam" id="PF12705">
    <property type="entry name" value="PDDEXK_1"/>
    <property type="match status" value="1"/>
</dbReference>
<evidence type="ECO:0000256" key="9">
    <source>
        <dbReference type="ARBA" id="ARBA00023204"/>
    </source>
</evidence>
<keyword evidence="3" id="KW-0227">DNA damage</keyword>
<keyword evidence="11" id="KW-1185">Reference proteome</keyword>
<keyword evidence="2" id="KW-0547">Nucleotide-binding</keyword>
<dbReference type="AlphaFoldDB" id="A0A385Q0F1"/>
<accession>A0A385Q0F1</accession>
<evidence type="ECO:0000256" key="1">
    <source>
        <dbReference type="ARBA" id="ARBA00022722"/>
    </source>
</evidence>
<keyword evidence="9" id="KW-0234">DNA repair</keyword>
<dbReference type="Gene3D" id="3.40.50.300">
    <property type="entry name" value="P-loop containing nucleotide triphosphate hydrolases"/>
    <property type="match status" value="3"/>
</dbReference>
<dbReference type="PANTHER" id="PTHR30591">
    <property type="entry name" value="RECBCD ENZYME SUBUNIT RECC"/>
    <property type="match status" value="1"/>
</dbReference>
<evidence type="ECO:0000256" key="2">
    <source>
        <dbReference type="ARBA" id="ARBA00022741"/>
    </source>
</evidence>
<dbReference type="OrthoDB" id="9758506at2"/>
<evidence type="ECO:0000256" key="5">
    <source>
        <dbReference type="ARBA" id="ARBA00022806"/>
    </source>
</evidence>
<dbReference type="InterPro" id="IPR049035">
    <property type="entry name" value="ADDB_N"/>
</dbReference>
<reference evidence="10 11" key="1">
    <citation type="submission" date="2018-09" db="EMBL/GenBank/DDBJ databases">
        <title>Genome sequencing of Lachnoanaerobaculum umeaense DSM 23576.</title>
        <authorList>
            <person name="Kook J.-K."/>
            <person name="Park S.-N."/>
            <person name="Lim Y.K."/>
        </authorList>
    </citation>
    <scope>NUCLEOTIDE SEQUENCE [LARGE SCALE GENOMIC DNA]</scope>
    <source>
        <strain evidence="11">DSM 23576 \ CCUG 58757</strain>
    </source>
</reference>
<evidence type="ECO:0000313" key="10">
    <source>
        <dbReference type="EMBL" id="AYA99931.1"/>
    </source>
</evidence>
<keyword evidence="5 10" id="KW-0347">Helicase</keyword>
<keyword evidence="6" id="KW-0269">Exonuclease</keyword>
<dbReference type="GO" id="GO:0004527">
    <property type="term" value="F:exonuclease activity"/>
    <property type="evidence" value="ECO:0007669"/>
    <property type="project" value="UniProtKB-KW"/>
</dbReference>
<evidence type="ECO:0000256" key="4">
    <source>
        <dbReference type="ARBA" id="ARBA00022801"/>
    </source>
</evidence>